<protein>
    <submittedName>
        <fullName evidence="2">Chemotaxis protein CheY</fullName>
    </submittedName>
</protein>
<dbReference type="Gene3D" id="1.25.40.10">
    <property type="entry name" value="Tetratricopeptide repeat domain"/>
    <property type="match status" value="1"/>
</dbReference>
<gene>
    <name evidence="2" type="primary">cheY_30</name>
    <name evidence="2" type="ORF">GALL_393970</name>
</gene>
<comment type="caution">
    <text evidence="2">The sequence shown here is derived from an EMBL/GenBank/DDBJ whole genome shotgun (WGS) entry which is preliminary data.</text>
</comment>
<dbReference type="SUPFAM" id="SSF48452">
    <property type="entry name" value="TPR-like"/>
    <property type="match status" value="1"/>
</dbReference>
<dbReference type="PROSITE" id="PS50110">
    <property type="entry name" value="RESPONSE_REGULATORY"/>
    <property type="match status" value="1"/>
</dbReference>
<reference evidence="2" key="1">
    <citation type="submission" date="2016-10" db="EMBL/GenBank/DDBJ databases">
        <title>Sequence of Gallionella enrichment culture.</title>
        <authorList>
            <person name="Poehlein A."/>
            <person name="Muehling M."/>
            <person name="Daniel R."/>
        </authorList>
    </citation>
    <scope>NUCLEOTIDE SEQUENCE</scope>
</reference>
<dbReference type="EMBL" id="MLJW01001315">
    <property type="protein sequence ID" value="OIQ78885.1"/>
    <property type="molecule type" value="Genomic_DNA"/>
</dbReference>
<dbReference type="CDD" id="cd17589">
    <property type="entry name" value="REC_TPR"/>
    <property type="match status" value="1"/>
</dbReference>
<dbReference type="GO" id="GO:0000160">
    <property type="term" value="P:phosphorelay signal transduction system"/>
    <property type="evidence" value="ECO:0007669"/>
    <property type="project" value="InterPro"/>
</dbReference>
<dbReference type="Gene3D" id="3.40.50.2300">
    <property type="match status" value="1"/>
</dbReference>
<dbReference type="AlphaFoldDB" id="A0A1J5QSJ9"/>
<evidence type="ECO:0000259" key="1">
    <source>
        <dbReference type="PROSITE" id="PS50110"/>
    </source>
</evidence>
<dbReference type="InterPro" id="IPR052048">
    <property type="entry name" value="ST_Response_Regulator"/>
</dbReference>
<dbReference type="PANTHER" id="PTHR43228">
    <property type="entry name" value="TWO-COMPONENT RESPONSE REGULATOR"/>
    <property type="match status" value="1"/>
</dbReference>
<name>A0A1J5QSJ9_9ZZZZ</name>
<sequence>MAGSNKISDKWVLIVDDMEGMRSQLRMSLTNSGFAKLHLVSSIKEALEKLAANRYDIILCDYSLGEGTDGQQFLEYLRANDLIQRNTIFIMITAEQSYAKVVAASECAPDDYLLKPFTAAQFNIRLEKLLEKQAYFAAIDRAADQKNLSRVISGCDELLAAKDKYFFDLCRIKGGALMRNNQALQAEALYREILALRPLGWARLGLAHALAALDRKAEAIALLRETLAEMPQFMAAYDFLSTLIAQSGDKKAALEVLQQAREIAPGTMSRIREVSSLAVTSGQPELAEKVMREALQKHKYSPVRKAGDYVVLSQALVDQGKTQDALGVVQEARKSFSDHDSKVALHTTESIVHHAAGNETLALAALETAMSAGDPGSLSADAVVAMADACFALGKEEDAIGLLRHTMQNHHEDQAVREKVLASLMAGGKDASEAGAMIEASVSEVIQLNNDGVRKAQAGQLGEAVELLCEAANRLPSNLQILGNAALVMALDLVNNGKDPAKLAQCMGYRESLIRQAPTHPKLEQIDHMLKRLAG</sequence>
<dbReference type="InterPro" id="IPR011006">
    <property type="entry name" value="CheY-like_superfamily"/>
</dbReference>
<dbReference type="SUPFAM" id="SSF52172">
    <property type="entry name" value="CheY-like"/>
    <property type="match status" value="1"/>
</dbReference>
<feature type="domain" description="Response regulatory" evidence="1">
    <location>
        <begin position="11"/>
        <end position="130"/>
    </location>
</feature>
<organism evidence="2">
    <name type="scientific">mine drainage metagenome</name>
    <dbReference type="NCBI Taxonomy" id="410659"/>
    <lineage>
        <taxon>unclassified sequences</taxon>
        <taxon>metagenomes</taxon>
        <taxon>ecological metagenomes</taxon>
    </lineage>
</organism>
<dbReference type="InterPro" id="IPR001789">
    <property type="entry name" value="Sig_transdc_resp-reg_receiver"/>
</dbReference>
<dbReference type="SMART" id="SM00448">
    <property type="entry name" value="REC"/>
    <property type="match status" value="1"/>
</dbReference>
<dbReference type="PANTHER" id="PTHR43228:SF1">
    <property type="entry name" value="TWO-COMPONENT RESPONSE REGULATOR ARR22"/>
    <property type="match status" value="1"/>
</dbReference>
<proteinExistence type="predicted"/>
<accession>A0A1J5QSJ9</accession>
<evidence type="ECO:0000313" key="2">
    <source>
        <dbReference type="EMBL" id="OIQ78885.1"/>
    </source>
</evidence>
<dbReference type="Pfam" id="PF00072">
    <property type="entry name" value="Response_reg"/>
    <property type="match status" value="1"/>
</dbReference>
<dbReference type="InterPro" id="IPR011990">
    <property type="entry name" value="TPR-like_helical_dom_sf"/>
</dbReference>